<reference evidence="3 4" key="1">
    <citation type="submission" date="2021-01" db="EMBL/GenBank/DDBJ databases">
        <title>Sequencing the genomes of 1000 actinobacteria strains.</title>
        <authorList>
            <person name="Klenk H.-P."/>
        </authorList>
    </citation>
    <scope>NUCLEOTIDE SEQUENCE [LARGE SCALE GENOMIC DNA]</scope>
    <source>
        <strain evidence="3 4">DSM 13057</strain>
    </source>
</reference>
<feature type="compositionally biased region" description="Low complexity" evidence="1">
    <location>
        <begin position="64"/>
        <end position="101"/>
    </location>
</feature>
<gene>
    <name evidence="3" type="ORF">JOE66_000795</name>
</gene>
<keyword evidence="2" id="KW-0812">Transmembrane</keyword>
<evidence type="ECO:0000313" key="4">
    <source>
        <dbReference type="Proteomes" id="UP000776164"/>
    </source>
</evidence>
<feature type="transmembrane region" description="Helical" evidence="2">
    <location>
        <begin position="21"/>
        <end position="40"/>
    </location>
</feature>
<protein>
    <recommendedName>
        <fullName evidence="5">DUF4232 domain-containing protein</fullName>
    </recommendedName>
</protein>
<evidence type="ECO:0000313" key="3">
    <source>
        <dbReference type="EMBL" id="MBM7471161.1"/>
    </source>
</evidence>
<proteinExistence type="predicted"/>
<feature type="region of interest" description="Disordered" evidence="1">
    <location>
        <begin position="46"/>
        <end position="101"/>
    </location>
</feature>
<comment type="caution">
    <text evidence="3">The sequence shown here is derived from an EMBL/GenBank/DDBJ whole genome shotgun (WGS) entry which is preliminary data.</text>
</comment>
<dbReference type="RefSeq" id="WP_205106967.1">
    <property type="nucleotide sequence ID" value="NZ_BAAAHT010000017.1"/>
</dbReference>
<evidence type="ECO:0008006" key="5">
    <source>
        <dbReference type="Google" id="ProtNLM"/>
    </source>
</evidence>
<evidence type="ECO:0000256" key="2">
    <source>
        <dbReference type="SAM" id="Phobius"/>
    </source>
</evidence>
<dbReference type="EMBL" id="JAFBBU010000001">
    <property type="protein sequence ID" value="MBM7471161.1"/>
    <property type="molecule type" value="Genomic_DNA"/>
</dbReference>
<name>A0ABS2L256_9MICO</name>
<keyword evidence="2" id="KW-1133">Transmembrane helix</keyword>
<organism evidence="3 4">
    <name type="scientific">Subtercola frigoramans</name>
    <dbReference type="NCBI Taxonomy" id="120298"/>
    <lineage>
        <taxon>Bacteria</taxon>
        <taxon>Bacillati</taxon>
        <taxon>Actinomycetota</taxon>
        <taxon>Actinomycetes</taxon>
        <taxon>Micrococcales</taxon>
        <taxon>Microbacteriaceae</taxon>
        <taxon>Subtercola</taxon>
    </lineage>
</organism>
<accession>A0ABS2L256</accession>
<keyword evidence="4" id="KW-1185">Reference proteome</keyword>
<dbReference type="Proteomes" id="UP000776164">
    <property type="component" value="Unassembled WGS sequence"/>
</dbReference>
<keyword evidence="2" id="KW-0472">Membrane</keyword>
<evidence type="ECO:0000256" key="1">
    <source>
        <dbReference type="SAM" id="MobiDB-lite"/>
    </source>
</evidence>
<sequence length="236" mass="23652">MSSAAGSPRRRPSAKVYRRRRFVVLLGVLAVIVIVLLIVFRPGSGSGSPTGAPAQTGSAAGSVAPTQPASTDAADPATSSPAVNRDASTGATPTPGPAAADGSVACAAGNITVTPKTDSNDYSSGSQPQLSFTLTNTGSDPCTINAGTSKQVYTITSGTEVYWTSTDCQTGAADTLAMLAPGQTVSATPFGWNRVRSNKAACDAAPVAVPSGGASYHLKVSVDGISSKDSAQFILE</sequence>